<dbReference type="PATRIC" id="fig|1126833.4.peg.709"/>
<sequence>MNRNTGFGALLIVVGALIAMKFLGLGHLFGWIFGLLFPVILIGLGVVGWRNGSKVIGTVLAVIGALMLLAKLSGLIMLLLAVGLIVWGVSKIKGQRRTY</sequence>
<proteinExistence type="predicted"/>
<evidence type="ECO:0000256" key="1">
    <source>
        <dbReference type="SAM" id="Phobius"/>
    </source>
</evidence>
<dbReference type="InterPro" id="IPR054331">
    <property type="entry name" value="LiaF_TM"/>
</dbReference>
<evidence type="ECO:0000313" key="3">
    <source>
        <dbReference type="EMBL" id="AJY73819.1"/>
    </source>
</evidence>
<keyword evidence="1" id="KW-0472">Membrane</keyword>
<dbReference type="AlphaFoldDB" id="A0A0D5NEL3"/>
<evidence type="ECO:0000259" key="2">
    <source>
        <dbReference type="Pfam" id="PF22570"/>
    </source>
</evidence>
<feature type="transmembrane region" description="Helical" evidence="1">
    <location>
        <begin position="28"/>
        <end position="49"/>
    </location>
</feature>
<dbReference type="KEGG" id="pbj:VN24_03195"/>
<reference evidence="4" key="2">
    <citation type="submission" date="2015-03" db="EMBL/GenBank/DDBJ databases">
        <title>Genome sequence of Paenibacillus beijingensis strain DSM 24997T.</title>
        <authorList>
            <person name="Kwak Y."/>
            <person name="Shin J.-H."/>
        </authorList>
    </citation>
    <scope>NUCLEOTIDE SEQUENCE [LARGE SCALE GENOMIC DNA]</scope>
    <source>
        <strain evidence="4">DSM 24997</strain>
    </source>
</reference>
<keyword evidence="4" id="KW-1185">Reference proteome</keyword>
<dbReference type="HOGENOM" id="CLU_175527_1_0_9"/>
<feature type="domain" description="LiaF transmembrane" evidence="2">
    <location>
        <begin position="7"/>
        <end position="98"/>
    </location>
</feature>
<name>A0A0D5NEL3_9BACL</name>
<protein>
    <recommendedName>
        <fullName evidence="2">LiaF transmembrane domain-containing protein</fullName>
    </recommendedName>
</protein>
<dbReference type="Pfam" id="PF22570">
    <property type="entry name" value="LiaF-TM"/>
    <property type="match status" value="1"/>
</dbReference>
<accession>A0A0D5NEL3</accession>
<gene>
    <name evidence="3" type="ORF">VN24_03195</name>
</gene>
<dbReference type="RefSeq" id="WP_045669254.1">
    <property type="nucleotide sequence ID" value="NZ_CP011058.1"/>
</dbReference>
<keyword evidence="1" id="KW-0812">Transmembrane</keyword>
<dbReference type="Proteomes" id="UP000032633">
    <property type="component" value="Chromosome"/>
</dbReference>
<dbReference type="EMBL" id="CP011058">
    <property type="protein sequence ID" value="AJY73819.1"/>
    <property type="molecule type" value="Genomic_DNA"/>
</dbReference>
<feature type="transmembrane region" description="Helical" evidence="1">
    <location>
        <begin position="55"/>
        <end position="87"/>
    </location>
</feature>
<dbReference type="STRING" id="1126833.VN24_03195"/>
<keyword evidence="1" id="KW-1133">Transmembrane helix</keyword>
<reference evidence="3 4" key="1">
    <citation type="journal article" date="2015" name="J. Biotechnol.">
        <title>Complete genome sequence of Paenibacillus beijingensis 7188(T) (=DSM 24997(T)), a novel rhizobacterium from jujube garden soil.</title>
        <authorList>
            <person name="Kwak Y."/>
            <person name="Shin J.H."/>
        </authorList>
    </citation>
    <scope>NUCLEOTIDE SEQUENCE [LARGE SCALE GENOMIC DNA]</scope>
    <source>
        <strain evidence="3 4">DSM 24997</strain>
    </source>
</reference>
<organism evidence="3 4">
    <name type="scientific">Paenibacillus beijingensis</name>
    <dbReference type="NCBI Taxonomy" id="1126833"/>
    <lineage>
        <taxon>Bacteria</taxon>
        <taxon>Bacillati</taxon>
        <taxon>Bacillota</taxon>
        <taxon>Bacilli</taxon>
        <taxon>Bacillales</taxon>
        <taxon>Paenibacillaceae</taxon>
        <taxon>Paenibacillus</taxon>
    </lineage>
</organism>
<dbReference type="OrthoDB" id="2679996at2"/>
<evidence type="ECO:0000313" key="4">
    <source>
        <dbReference type="Proteomes" id="UP000032633"/>
    </source>
</evidence>
<feature type="transmembrane region" description="Helical" evidence="1">
    <location>
        <begin position="6"/>
        <end position="23"/>
    </location>
</feature>